<keyword evidence="1" id="KW-1133">Transmembrane helix</keyword>
<reference evidence="3" key="1">
    <citation type="submission" date="2016-09" db="EMBL/GenBank/DDBJ databases">
        <authorList>
            <person name="Varghese N."/>
            <person name="Submissions S."/>
        </authorList>
    </citation>
    <scope>NUCLEOTIDE SEQUENCE [LARGE SCALE GENOMIC DNA]</scope>
    <source>
        <strain evidence="3">ANC 3699</strain>
    </source>
</reference>
<feature type="transmembrane region" description="Helical" evidence="1">
    <location>
        <begin position="52"/>
        <end position="74"/>
    </location>
</feature>
<name>A0A1G6JPX6_9GAMM</name>
<protein>
    <submittedName>
        <fullName evidence="2">Uncharacterized protein</fullName>
    </submittedName>
</protein>
<dbReference type="EMBL" id="FMYK01000003">
    <property type="protein sequence ID" value="SDC20026.1"/>
    <property type="molecule type" value="Genomic_DNA"/>
</dbReference>
<proteinExistence type="predicted"/>
<evidence type="ECO:0000313" key="2">
    <source>
        <dbReference type="EMBL" id="SDC20026.1"/>
    </source>
</evidence>
<gene>
    <name evidence="2" type="ORF">SAMN05421749_103401</name>
</gene>
<organism evidence="2 3">
    <name type="scientific">Acinetobacter marinus</name>
    <dbReference type="NCBI Taxonomy" id="281375"/>
    <lineage>
        <taxon>Bacteria</taxon>
        <taxon>Pseudomonadati</taxon>
        <taxon>Pseudomonadota</taxon>
        <taxon>Gammaproteobacteria</taxon>
        <taxon>Moraxellales</taxon>
        <taxon>Moraxellaceae</taxon>
        <taxon>Acinetobacter</taxon>
    </lineage>
</organism>
<keyword evidence="1" id="KW-0812">Transmembrane</keyword>
<evidence type="ECO:0000313" key="3">
    <source>
        <dbReference type="Proteomes" id="UP000242317"/>
    </source>
</evidence>
<evidence type="ECO:0000256" key="1">
    <source>
        <dbReference type="SAM" id="Phobius"/>
    </source>
</evidence>
<keyword evidence="3" id="KW-1185">Reference proteome</keyword>
<dbReference type="Proteomes" id="UP000242317">
    <property type="component" value="Unassembled WGS sequence"/>
</dbReference>
<feature type="transmembrane region" description="Helical" evidence="1">
    <location>
        <begin position="25"/>
        <end position="46"/>
    </location>
</feature>
<sequence length="79" mass="8672">MIGVQWHNDFKCVLISMSNQKTRPLLFIFLLLIAAVLAGAGAVQLYYDFSSILGYALLGVGLGGFIAGLGEFFWNKDEQ</sequence>
<accession>A0A1G6JPX6</accession>
<keyword evidence="1" id="KW-0472">Membrane</keyword>
<dbReference type="AlphaFoldDB" id="A0A1G6JPX6"/>